<proteinExistence type="predicted"/>
<gene>
    <name evidence="2" type="ORF">H4W81_003785</name>
</gene>
<evidence type="ECO:0000256" key="1">
    <source>
        <dbReference type="SAM" id="MobiDB-lite"/>
    </source>
</evidence>
<feature type="region of interest" description="Disordered" evidence="1">
    <location>
        <begin position="1"/>
        <end position="40"/>
    </location>
</feature>
<organism evidence="2 3">
    <name type="scientific">Nonomuraea africana</name>
    <dbReference type="NCBI Taxonomy" id="46171"/>
    <lineage>
        <taxon>Bacteria</taxon>
        <taxon>Bacillati</taxon>
        <taxon>Actinomycetota</taxon>
        <taxon>Actinomycetes</taxon>
        <taxon>Streptosporangiales</taxon>
        <taxon>Streptosporangiaceae</taxon>
        <taxon>Nonomuraea</taxon>
    </lineage>
</organism>
<accession>A0ABR9KG58</accession>
<evidence type="ECO:0000313" key="2">
    <source>
        <dbReference type="EMBL" id="MBE1561006.1"/>
    </source>
</evidence>
<feature type="compositionally biased region" description="Basic and acidic residues" evidence="1">
    <location>
        <begin position="1"/>
        <end position="14"/>
    </location>
</feature>
<sequence>MRQEAELTEEDTRRLSQLGKNGPRDVTGLKMTHCVPNGRV</sequence>
<dbReference type="EMBL" id="JADBEF010000001">
    <property type="protein sequence ID" value="MBE1561006.1"/>
    <property type="molecule type" value="Genomic_DNA"/>
</dbReference>
<dbReference type="Proteomes" id="UP000661607">
    <property type="component" value="Unassembled WGS sequence"/>
</dbReference>
<protein>
    <submittedName>
        <fullName evidence="2">Uncharacterized protein</fullName>
    </submittedName>
</protein>
<keyword evidence="3" id="KW-1185">Reference proteome</keyword>
<evidence type="ECO:0000313" key="3">
    <source>
        <dbReference type="Proteomes" id="UP000661607"/>
    </source>
</evidence>
<reference evidence="2 3" key="1">
    <citation type="submission" date="2020-10" db="EMBL/GenBank/DDBJ databases">
        <title>Sequencing the genomes of 1000 actinobacteria strains.</title>
        <authorList>
            <person name="Klenk H.-P."/>
        </authorList>
    </citation>
    <scope>NUCLEOTIDE SEQUENCE [LARGE SCALE GENOMIC DNA]</scope>
    <source>
        <strain evidence="2 3">DSM 43748</strain>
    </source>
</reference>
<comment type="caution">
    <text evidence="2">The sequence shown here is derived from an EMBL/GenBank/DDBJ whole genome shotgun (WGS) entry which is preliminary data.</text>
</comment>
<name>A0ABR9KG58_9ACTN</name>